<dbReference type="PROSITE" id="PS00518">
    <property type="entry name" value="ZF_RING_1"/>
    <property type="match status" value="1"/>
</dbReference>
<evidence type="ECO:0000256" key="4">
    <source>
        <dbReference type="PROSITE-ProRule" id="PRU00175"/>
    </source>
</evidence>
<comment type="caution">
    <text evidence="6">The sequence shown here is derived from an EMBL/GenBank/DDBJ whole genome shotgun (WGS) entry which is preliminary data.</text>
</comment>
<feature type="domain" description="RING-type" evidence="5">
    <location>
        <begin position="13"/>
        <end position="72"/>
    </location>
</feature>
<dbReference type="GO" id="GO:0008270">
    <property type="term" value="F:zinc ion binding"/>
    <property type="evidence" value="ECO:0007669"/>
    <property type="project" value="UniProtKB-KW"/>
</dbReference>
<dbReference type="SUPFAM" id="SSF57850">
    <property type="entry name" value="RING/U-box"/>
    <property type="match status" value="1"/>
</dbReference>
<dbReference type="Pfam" id="PF06391">
    <property type="entry name" value="MAT1"/>
    <property type="match status" value="1"/>
</dbReference>
<sequence>MMKLNDEKSIYLCPICLINTYYKYGVHLYYGEPCGHRFCSECANKSNKKSSGIRINANVSNSNNSKICPVCRHFARFIIDYEYGETNFIKLENIARKQVLAIMNKTRQDFENTPIYNDYLEDRETTINKLINGDENEKKVIQDSLNQYAKEHQLEILERQTKYETSLRNTIRDIVKKEGTFYEELQQAAQNNVIDYLHIIHPLQVEYPEYFQQYQDNTEISSQKTYKAQDILGNNIPTPIDNKITSRDKIPIQKCLQLDLRIRAGGVTENLLWNRCKDELFSGFIVNKRNIDINIEN</sequence>
<gene>
    <name evidence="6" type="ORF">cand_026640</name>
</gene>
<dbReference type="GO" id="GO:0006281">
    <property type="term" value="P:DNA repair"/>
    <property type="evidence" value="ECO:0007669"/>
    <property type="project" value="TreeGrafter"/>
</dbReference>
<evidence type="ECO:0000256" key="2">
    <source>
        <dbReference type="ARBA" id="ARBA00022771"/>
    </source>
</evidence>
<name>A0A1J4MA63_9CRYT</name>
<dbReference type="PROSITE" id="PS50089">
    <property type="entry name" value="ZF_RING_2"/>
    <property type="match status" value="1"/>
</dbReference>
<dbReference type="OrthoDB" id="5963at2759"/>
<dbReference type="InterPro" id="IPR001841">
    <property type="entry name" value="Znf_RING"/>
</dbReference>
<evidence type="ECO:0000259" key="5">
    <source>
        <dbReference type="PROSITE" id="PS50089"/>
    </source>
</evidence>
<dbReference type="PANTHER" id="PTHR12683">
    <property type="entry name" value="CDK-ACTIVATING KINASE ASSEMBLY FACTOR MAT1"/>
    <property type="match status" value="1"/>
</dbReference>
<dbReference type="InterPro" id="IPR017907">
    <property type="entry name" value="Znf_RING_CS"/>
</dbReference>
<keyword evidence="7" id="KW-1185">Reference proteome</keyword>
<dbReference type="Gene3D" id="3.30.40.10">
    <property type="entry name" value="Zinc/RING finger domain, C3HC4 (zinc finger)"/>
    <property type="match status" value="1"/>
</dbReference>
<keyword evidence="2 4" id="KW-0863">Zinc-finger</keyword>
<evidence type="ECO:0000313" key="7">
    <source>
        <dbReference type="Proteomes" id="UP000186804"/>
    </source>
</evidence>
<dbReference type="GO" id="GO:0006357">
    <property type="term" value="P:regulation of transcription by RNA polymerase II"/>
    <property type="evidence" value="ECO:0007669"/>
    <property type="project" value="TreeGrafter"/>
</dbReference>
<protein>
    <recommendedName>
        <fullName evidence="5">RING-type domain-containing protein</fullName>
    </recommendedName>
</protein>
<dbReference type="RefSeq" id="XP_067066475.1">
    <property type="nucleotide sequence ID" value="XM_067212892.1"/>
</dbReference>
<reference evidence="6 7" key="1">
    <citation type="submission" date="2016-10" db="EMBL/GenBank/DDBJ databases">
        <title>Reductive evolution of mitochondrial metabolism and differential evolution of invasion-related proteins in Cryptosporidium.</title>
        <authorList>
            <person name="Liu S."/>
            <person name="Roellig D.M."/>
            <person name="Guo Y."/>
            <person name="Li N."/>
            <person name="Frace M.A."/>
            <person name="Tang K."/>
            <person name="Zhang L."/>
            <person name="Feng Y."/>
            <person name="Xiao L."/>
        </authorList>
    </citation>
    <scope>NUCLEOTIDE SEQUENCE [LARGE SCALE GENOMIC DNA]</scope>
    <source>
        <strain evidence="6">30847</strain>
    </source>
</reference>
<dbReference type="InterPro" id="IPR013083">
    <property type="entry name" value="Znf_RING/FYVE/PHD"/>
</dbReference>
<keyword evidence="1" id="KW-0479">Metal-binding</keyword>
<dbReference type="VEuPathDB" id="CryptoDB:cand_026640"/>
<dbReference type="GO" id="GO:0005675">
    <property type="term" value="C:transcription factor TFIIH holo complex"/>
    <property type="evidence" value="ECO:0007669"/>
    <property type="project" value="TreeGrafter"/>
</dbReference>
<evidence type="ECO:0000313" key="6">
    <source>
        <dbReference type="EMBL" id="OII71106.1"/>
    </source>
</evidence>
<dbReference type="SMART" id="SM00184">
    <property type="entry name" value="RING"/>
    <property type="match status" value="1"/>
</dbReference>
<accession>A0A1J4MA63</accession>
<dbReference type="InterPro" id="IPR015877">
    <property type="entry name" value="MAT1_centre"/>
</dbReference>
<organism evidence="6 7">
    <name type="scientific">Cryptosporidium andersoni</name>
    <dbReference type="NCBI Taxonomy" id="117008"/>
    <lineage>
        <taxon>Eukaryota</taxon>
        <taxon>Sar</taxon>
        <taxon>Alveolata</taxon>
        <taxon>Apicomplexa</taxon>
        <taxon>Conoidasida</taxon>
        <taxon>Coccidia</taxon>
        <taxon>Eucoccidiorida</taxon>
        <taxon>Eimeriorina</taxon>
        <taxon>Cryptosporidiidae</taxon>
        <taxon>Cryptosporidium</taxon>
    </lineage>
</organism>
<evidence type="ECO:0000256" key="3">
    <source>
        <dbReference type="ARBA" id="ARBA00022833"/>
    </source>
</evidence>
<dbReference type="AlphaFoldDB" id="A0A1J4MA63"/>
<dbReference type="Proteomes" id="UP000186804">
    <property type="component" value="Unassembled WGS sequence"/>
</dbReference>
<proteinExistence type="predicted"/>
<dbReference type="PANTHER" id="PTHR12683:SF13">
    <property type="entry name" value="CDK-ACTIVATING KINASE ASSEMBLY FACTOR MAT1"/>
    <property type="match status" value="1"/>
</dbReference>
<dbReference type="EMBL" id="LRBS01000125">
    <property type="protein sequence ID" value="OII71106.1"/>
    <property type="molecule type" value="Genomic_DNA"/>
</dbReference>
<evidence type="ECO:0000256" key="1">
    <source>
        <dbReference type="ARBA" id="ARBA00022723"/>
    </source>
</evidence>
<dbReference type="GeneID" id="92366848"/>
<keyword evidence="3" id="KW-0862">Zinc</keyword>